<dbReference type="InterPro" id="IPR000571">
    <property type="entry name" value="Znf_CCCH"/>
</dbReference>
<dbReference type="Pfam" id="PF05495">
    <property type="entry name" value="zf-CHY"/>
    <property type="match status" value="1"/>
</dbReference>
<feature type="region of interest" description="Disordered" evidence="6">
    <location>
        <begin position="1"/>
        <end position="50"/>
    </location>
</feature>
<feature type="region of interest" description="Disordered" evidence="6">
    <location>
        <begin position="439"/>
        <end position="517"/>
    </location>
</feature>
<reference evidence="9 10" key="1">
    <citation type="submission" date="2015-01" db="EMBL/GenBank/DDBJ databases">
        <title>The Genome Sequence of Ochroconis gallopava CBS43764.</title>
        <authorList>
            <consortium name="The Broad Institute Genomics Platform"/>
            <person name="Cuomo C."/>
            <person name="de Hoog S."/>
            <person name="Gorbushina A."/>
            <person name="Stielow B."/>
            <person name="Teixiera M."/>
            <person name="Abouelleil A."/>
            <person name="Chapman S.B."/>
            <person name="Priest M."/>
            <person name="Young S.K."/>
            <person name="Wortman J."/>
            <person name="Nusbaum C."/>
            <person name="Birren B."/>
        </authorList>
    </citation>
    <scope>NUCLEOTIDE SEQUENCE [LARGE SCALE GENOMIC DNA]</scope>
    <source>
        <strain evidence="9 10">CBS 43764</strain>
    </source>
</reference>
<dbReference type="EMBL" id="KN847541">
    <property type="protein sequence ID" value="KIW04411.1"/>
    <property type="molecule type" value="Genomic_DNA"/>
</dbReference>
<dbReference type="InterPro" id="IPR008913">
    <property type="entry name" value="Znf_CHY"/>
</dbReference>
<dbReference type="AlphaFoldDB" id="A0A0D1XPC3"/>
<accession>A0A0D1XPC3</accession>
<feature type="domain" description="CHY-type" evidence="8">
    <location>
        <begin position="690"/>
        <end position="757"/>
    </location>
</feature>
<dbReference type="RefSeq" id="XP_016214280.1">
    <property type="nucleotide sequence ID" value="XM_016358078.1"/>
</dbReference>
<feature type="compositionally biased region" description="Low complexity" evidence="6">
    <location>
        <begin position="290"/>
        <end position="302"/>
    </location>
</feature>
<dbReference type="InterPro" id="IPR037274">
    <property type="entry name" value="Znf_CHY_sf"/>
</dbReference>
<gene>
    <name evidence="9" type="ORF">PV09_04687</name>
</gene>
<feature type="compositionally biased region" description="Acidic residues" evidence="6">
    <location>
        <begin position="494"/>
        <end position="505"/>
    </location>
</feature>
<evidence type="ECO:0000256" key="1">
    <source>
        <dbReference type="ARBA" id="ARBA00022723"/>
    </source>
</evidence>
<evidence type="ECO:0000259" key="7">
    <source>
        <dbReference type="PROSITE" id="PS50103"/>
    </source>
</evidence>
<evidence type="ECO:0000256" key="2">
    <source>
        <dbReference type="ARBA" id="ARBA00022771"/>
    </source>
</evidence>
<sequence length="829" mass="92092">MADQARHEDSDTADVAQQAPAVMRSNDGIDELSNSPRAAPLQPSPSLPRRARKCRFFGSKAGCRSGSNCPFLHDASGPQRAELHQIQAAASHRDGVTAAPSSARGRNDGPSCDGVVGGRTKPAPLHRPEWRVQKPISQAQVDDPRMFQLNQVRRRYRPAESQNTESTVLDLRIVPSDPDFPFELEALECRLTVPMSFPAEMPRIRVTNKEMGKGYQLNVEAGFYQIMRDRPQGTMLQWLNELDRRLEALLAKEKADTVKIVVPPAKKSERAQEPVAVDKGKAKMPEVSKPQAQPAEPAQPAQSAYGTQQLLDAKSKREMDTLQLECRLGRLPQYAKSDDGLVYTIPVEPRKRDELPSSIQSVKTLKLIVPQLYNLQPCRIELDGVTGHDAEILHEAFTARCTEMPNLSLVSHLNYLMQNMHTMAATTFVKKVEPIPAAVPEPNIAEDKSERRSTVPSATDDSRSHIVKIPRPPEWDVRDEASPSESDDSYASSLDEDNNSVESDVEATQPQGEGSDVQRGILVSFPHLEMHGIELMEVYSISLEVKCDRCKTQMDVMNVKNNAKVDSAGVRSESCRKCANAISIGYRMDLIHANSVKAGYVDLDGATIVDLLPSNFIPTCSQCSTASPQPGVSSVRGESTMAVCRRCHGKMTFRIPEVKFLRISAAAVRASRAPPRKKHKERLGLTVGEELPKRGRCKHYSKSMRWFRFSCCSKVFPCDRCHDEVADHPTEHANRMICGFCSREQNYRPEDCGFCHAVLTGRKGSGFWEGGKGKIYPFVFGLVCVPVSGKRSRSLPSRNIDNHDYYDHAHKAAYVSFKIARHTTIQTAS</sequence>
<keyword evidence="2 4" id="KW-0863">Zinc-finger</keyword>
<dbReference type="Proteomes" id="UP000053259">
    <property type="component" value="Unassembled WGS sequence"/>
</dbReference>
<protein>
    <recommendedName>
        <fullName evidence="11">CHY-type domain-containing protein</fullName>
    </recommendedName>
</protein>
<feature type="zinc finger region" description="C3H1-type" evidence="5">
    <location>
        <begin position="48"/>
        <end position="76"/>
    </location>
</feature>
<dbReference type="STRING" id="253628.A0A0D1XPC3"/>
<keyword evidence="10" id="KW-1185">Reference proteome</keyword>
<name>A0A0D1XPC3_9PEZI</name>
<keyword evidence="1 5" id="KW-0479">Metal-binding</keyword>
<evidence type="ECO:0000313" key="9">
    <source>
        <dbReference type="EMBL" id="KIW04411.1"/>
    </source>
</evidence>
<feature type="compositionally biased region" description="Basic and acidic residues" evidence="6">
    <location>
        <begin position="267"/>
        <end position="286"/>
    </location>
</feature>
<keyword evidence="3 5" id="KW-0862">Zinc</keyword>
<evidence type="ECO:0000256" key="4">
    <source>
        <dbReference type="PROSITE-ProRule" id="PRU00601"/>
    </source>
</evidence>
<dbReference type="OrthoDB" id="10253329at2759"/>
<evidence type="ECO:0000256" key="3">
    <source>
        <dbReference type="ARBA" id="ARBA00022833"/>
    </source>
</evidence>
<dbReference type="PROSITE" id="PS51266">
    <property type="entry name" value="ZF_CHY"/>
    <property type="match status" value="1"/>
</dbReference>
<dbReference type="SUPFAM" id="SSF161219">
    <property type="entry name" value="CHY zinc finger-like"/>
    <property type="match status" value="1"/>
</dbReference>
<evidence type="ECO:0008006" key="11">
    <source>
        <dbReference type="Google" id="ProtNLM"/>
    </source>
</evidence>
<dbReference type="VEuPathDB" id="FungiDB:PV09_04687"/>
<feature type="compositionally biased region" description="Basic and acidic residues" evidence="6">
    <location>
        <begin position="471"/>
        <end position="481"/>
    </location>
</feature>
<dbReference type="GeneID" id="27312660"/>
<evidence type="ECO:0000313" key="10">
    <source>
        <dbReference type="Proteomes" id="UP000053259"/>
    </source>
</evidence>
<feature type="domain" description="C3H1-type" evidence="7">
    <location>
        <begin position="48"/>
        <end position="76"/>
    </location>
</feature>
<feature type="compositionally biased region" description="Basic and acidic residues" evidence="6">
    <location>
        <begin position="1"/>
        <end position="10"/>
    </location>
</feature>
<proteinExistence type="predicted"/>
<dbReference type="PROSITE" id="PS50103">
    <property type="entry name" value="ZF_C3H1"/>
    <property type="match status" value="1"/>
</dbReference>
<organism evidence="9 10">
    <name type="scientific">Verruconis gallopava</name>
    <dbReference type="NCBI Taxonomy" id="253628"/>
    <lineage>
        <taxon>Eukaryota</taxon>
        <taxon>Fungi</taxon>
        <taxon>Dikarya</taxon>
        <taxon>Ascomycota</taxon>
        <taxon>Pezizomycotina</taxon>
        <taxon>Dothideomycetes</taxon>
        <taxon>Pleosporomycetidae</taxon>
        <taxon>Venturiales</taxon>
        <taxon>Sympoventuriaceae</taxon>
        <taxon>Verruconis</taxon>
    </lineage>
</organism>
<feature type="region of interest" description="Disordered" evidence="6">
    <location>
        <begin position="267"/>
        <end position="307"/>
    </location>
</feature>
<dbReference type="GO" id="GO:0008270">
    <property type="term" value="F:zinc ion binding"/>
    <property type="evidence" value="ECO:0007669"/>
    <property type="project" value="UniProtKB-KW"/>
</dbReference>
<evidence type="ECO:0000256" key="5">
    <source>
        <dbReference type="PROSITE-ProRule" id="PRU00723"/>
    </source>
</evidence>
<dbReference type="InParanoid" id="A0A0D1XPC3"/>
<evidence type="ECO:0000256" key="6">
    <source>
        <dbReference type="SAM" id="MobiDB-lite"/>
    </source>
</evidence>
<evidence type="ECO:0000259" key="8">
    <source>
        <dbReference type="PROSITE" id="PS51266"/>
    </source>
</evidence>